<reference evidence="2" key="1">
    <citation type="submission" date="2022-10" db="EMBL/GenBank/DDBJ databases">
        <title>The complete genomes of actinobacterial strains from the NBC collection.</title>
        <authorList>
            <person name="Joergensen T.S."/>
            <person name="Alvarez Arevalo M."/>
            <person name="Sterndorff E.B."/>
            <person name="Faurdal D."/>
            <person name="Vuksanovic O."/>
            <person name="Mourched A.-S."/>
            <person name="Charusanti P."/>
            <person name="Shaw S."/>
            <person name="Blin K."/>
            <person name="Weber T."/>
        </authorList>
    </citation>
    <scope>NUCLEOTIDE SEQUENCE</scope>
    <source>
        <strain evidence="2">NBC_00256</strain>
    </source>
</reference>
<dbReference type="RefSeq" id="WP_328851473.1">
    <property type="nucleotide sequence ID" value="NZ_CP108084.1"/>
</dbReference>
<keyword evidence="1" id="KW-1133">Transmembrane helix</keyword>
<organism evidence="2 3">
    <name type="scientific">Micromonospora globbae</name>
    <dbReference type="NCBI Taxonomy" id="1894969"/>
    <lineage>
        <taxon>Bacteria</taxon>
        <taxon>Bacillati</taxon>
        <taxon>Actinomycetota</taxon>
        <taxon>Actinomycetes</taxon>
        <taxon>Micromonosporales</taxon>
        <taxon>Micromonosporaceae</taxon>
        <taxon>Micromonospora</taxon>
    </lineage>
</organism>
<evidence type="ECO:0000256" key="1">
    <source>
        <dbReference type="SAM" id="Phobius"/>
    </source>
</evidence>
<keyword evidence="3" id="KW-1185">Reference proteome</keyword>
<keyword evidence="1" id="KW-0472">Membrane</keyword>
<evidence type="ECO:0000313" key="2">
    <source>
        <dbReference type="EMBL" id="WUP49292.1"/>
    </source>
</evidence>
<dbReference type="Proteomes" id="UP001432190">
    <property type="component" value="Chromosome"/>
</dbReference>
<evidence type="ECO:0008006" key="4">
    <source>
        <dbReference type="Google" id="ProtNLM"/>
    </source>
</evidence>
<protein>
    <recommendedName>
        <fullName evidence="4">DUF2993 domain-containing protein</fullName>
    </recommendedName>
</protein>
<dbReference type="EMBL" id="CP108084">
    <property type="protein sequence ID" value="WUP49292.1"/>
    <property type="molecule type" value="Genomic_DNA"/>
</dbReference>
<sequence length="284" mass="28798">MSGGVQTGYVPQTGPGAPAPTRRPWLIVATVAWALLLALLVWISVRDDPPTVREQRTIAEAGPVVDRAAGELVAAGGTALLELTPARVERGCRVTPFAAGAVLTRHVWLAAAGGGERDLLEGVADRLPADWRAGVRTTTDGLRLRADAGEFVTVTGRPVGDGRVRLTVDTGCRPVGAGYTPAPAAAGPEAGVLADALRALDRPDDPAPEVVTAPCPGGGVARTVRAAVDLDPGAPAGALAPLAADGPILDGPEAYAYRAGSVTVLADTTADDPHLAATTPCPHP</sequence>
<accession>A0ABZ1S5I3</accession>
<evidence type="ECO:0000313" key="3">
    <source>
        <dbReference type="Proteomes" id="UP001432190"/>
    </source>
</evidence>
<keyword evidence="1" id="KW-0812">Transmembrane</keyword>
<gene>
    <name evidence="2" type="ORF">OG994_27705</name>
</gene>
<proteinExistence type="predicted"/>
<feature type="transmembrane region" description="Helical" evidence="1">
    <location>
        <begin position="25"/>
        <end position="45"/>
    </location>
</feature>
<name>A0ABZ1S5I3_9ACTN</name>